<dbReference type="PRINTS" id="PR00081">
    <property type="entry name" value="GDHRDH"/>
</dbReference>
<dbReference type="Pfam" id="PF00106">
    <property type="entry name" value="adh_short"/>
    <property type="match status" value="1"/>
</dbReference>
<dbReference type="RefSeq" id="WP_074940321.1">
    <property type="nucleotide sequence ID" value="NZ_CP031598.1"/>
</dbReference>
<evidence type="ECO:0000313" key="6">
    <source>
        <dbReference type="EMBL" id="KRS15023.1"/>
    </source>
</evidence>
<dbReference type="Proteomes" id="UP000325785">
    <property type="component" value="Chromosome"/>
</dbReference>
<keyword evidence="8" id="KW-1185">Reference proteome</keyword>
<gene>
    <name evidence="7" type="primary">tsaC1_2</name>
    <name evidence="7" type="ORF">RIdsm_01126</name>
    <name evidence="6" type="ORF">XM52_25980</name>
</gene>
<dbReference type="Gene3D" id="3.40.50.720">
    <property type="entry name" value="NAD(P)-binding Rossmann-like Domain"/>
    <property type="match status" value="1"/>
</dbReference>
<keyword evidence="3" id="KW-0520">NAD</keyword>
<dbReference type="EMBL" id="CP031598">
    <property type="protein sequence ID" value="QEW25340.1"/>
    <property type="molecule type" value="Genomic_DNA"/>
</dbReference>
<dbReference type="EC" id="1.2.1.62" evidence="7"/>
<dbReference type="KEGG" id="rid:RIdsm_01126"/>
<sequence length="250" mass="26109">MSSVALVTGGTSGIGAATARVLVSQGWQVVICGRNAAAAEALIGELGQEKVHFESADLEDPTVADRLVAAAVERFGRLDALVNNAGICERCPTTETSDDFWRRHFAINCDSAYYLSRAAVRQFHEAGHAGSIVNVASTYGFDGAPYLAAYCASKGAMVMMTKAMALEHAKEGITVNCVCPGSVDTPMLEDLGLRQGIAKDVMLERWASQSPSGRVATPEDIAHTIGFLVSGAARHVNGVILPVDGGVAAG</sequence>
<proteinExistence type="inferred from homology"/>
<dbReference type="AlphaFoldDB" id="A0A0T5P253"/>
<dbReference type="FunFam" id="3.40.50.720:FF:000084">
    <property type="entry name" value="Short-chain dehydrogenase reductase"/>
    <property type="match status" value="1"/>
</dbReference>
<evidence type="ECO:0000313" key="7">
    <source>
        <dbReference type="EMBL" id="QEW25340.1"/>
    </source>
</evidence>
<dbReference type="SUPFAM" id="SSF51735">
    <property type="entry name" value="NAD(P)-binding Rossmann-fold domains"/>
    <property type="match status" value="1"/>
</dbReference>
<dbReference type="InterPro" id="IPR036291">
    <property type="entry name" value="NAD(P)-bd_dom_sf"/>
</dbReference>
<evidence type="ECO:0000256" key="3">
    <source>
        <dbReference type="ARBA" id="ARBA00023027"/>
    </source>
</evidence>
<protein>
    <submittedName>
        <fullName evidence="7">4-formylbenzenesulfonate dehydrogenase TsaC1/TsaC2</fullName>
        <ecNumber evidence="7">1.2.1.62</ecNumber>
    </submittedName>
</protein>
<accession>A0A0T5P253</accession>
<organism evidence="6 8">
    <name type="scientific">Roseovarius indicus</name>
    <dbReference type="NCBI Taxonomy" id="540747"/>
    <lineage>
        <taxon>Bacteria</taxon>
        <taxon>Pseudomonadati</taxon>
        <taxon>Pseudomonadota</taxon>
        <taxon>Alphaproteobacteria</taxon>
        <taxon>Rhodobacterales</taxon>
        <taxon>Roseobacteraceae</taxon>
        <taxon>Roseovarius</taxon>
    </lineage>
</organism>
<reference evidence="7 9" key="2">
    <citation type="submission" date="2018-08" db="EMBL/GenBank/DDBJ databases">
        <title>Genetic Globetrotter - A new plasmid hitch-hiking vast phylogenetic and geographic distances.</title>
        <authorList>
            <person name="Vollmers J."/>
            <person name="Petersen J."/>
        </authorList>
    </citation>
    <scope>NUCLEOTIDE SEQUENCE [LARGE SCALE GENOMIC DNA]</scope>
    <source>
        <strain evidence="7 9">DSM 26383</strain>
    </source>
</reference>
<dbReference type="InterPro" id="IPR057326">
    <property type="entry name" value="KR_dom"/>
</dbReference>
<keyword evidence="2 7" id="KW-0560">Oxidoreductase</keyword>
<dbReference type="PATRIC" id="fig|540747.5.peg.3557"/>
<reference evidence="6 8" key="1">
    <citation type="submission" date="2015-04" db="EMBL/GenBank/DDBJ databases">
        <title>The draft genome sequence of Roseovarius indicus B108T.</title>
        <authorList>
            <person name="Li G."/>
            <person name="Lai Q."/>
            <person name="Shao Z."/>
            <person name="Yan P."/>
        </authorList>
    </citation>
    <scope>NUCLEOTIDE SEQUENCE [LARGE SCALE GENOMIC DNA]</scope>
    <source>
        <strain evidence="6 8">B108</strain>
    </source>
</reference>
<evidence type="ECO:0000313" key="8">
    <source>
        <dbReference type="Proteomes" id="UP000051401"/>
    </source>
</evidence>
<evidence type="ECO:0000313" key="9">
    <source>
        <dbReference type="Proteomes" id="UP000325785"/>
    </source>
</evidence>
<dbReference type="STRING" id="540747.SAMN04488031_106228"/>
<dbReference type="InterPro" id="IPR002347">
    <property type="entry name" value="SDR_fam"/>
</dbReference>
<dbReference type="OrthoDB" id="9797020at2"/>
<dbReference type="PROSITE" id="PS00061">
    <property type="entry name" value="ADH_SHORT"/>
    <property type="match status" value="1"/>
</dbReference>
<dbReference type="PRINTS" id="PR00080">
    <property type="entry name" value="SDRFAMILY"/>
</dbReference>
<evidence type="ECO:0000256" key="2">
    <source>
        <dbReference type="ARBA" id="ARBA00023002"/>
    </source>
</evidence>
<dbReference type="NCBIfam" id="NF005559">
    <property type="entry name" value="PRK07231.1"/>
    <property type="match status" value="1"/>
</dbReference>
<evidence type="ECO:0000256" key="4">
    <source>
        <dbReference type="RuleBase" id="RU000363"/>
    </source>
</evidence>
<dbReference type="SMART" id="SM00822">
    <property type="entry name" value="PKS_KR"/>
    <property type="match status" value="1"/>
</dbReference>
<dbReference type="InterPro" id="IPR020904">
    <property type="entry name" value="Sc_DH/Rdtase_CS"/>
</dbReference>
<dbReference type="CDD" id="cd05233">
    <property type="entry name" value="SDR_c"/>
    <property type="match status" value="1"/>
</dbReference>
<evidence type="ECO:0000256" key="1">
    <source>
        <dbReference type="ARBA" id="ARBA00006484"/>
    </source>
</evidence>
<dbReference type="EMBL" id="LAXI01000029">
    <property type="protein sequence ID" value="KRS15023.1"/>
    <property type="molecule type" value="Genomic_DNA"/>
</dbReference>
<dbReference type="PANTHER" id="PTHR24321">
    <property type="entry name" value="DEHYDROGENASES, SHORT CHAIN"/>
    <property type="match status" value="1"/>
</dbReference>
<dbReference type="PANTHER" id="PTHR24321:SF8">
    <property type="entry name" value="ESTRADIOL 17-BETA-DEHYDROGENASE 8-RELATED"/>
    <property type="match status" value="1"/>
</dbReference>
<name>A0A0T5P253_9RHOB</name>
<comment type="similarity">
    <text evidence="1 4">Belongs to the short-chain dehydrogenases/reductases (SDR) family.</text>
</comment>
<evidence type="ECO:0000259" key="5">
    <source>
        <dbReference type="SMART" id="SM00822"/>
    </source>
</evidence>
<dbReference type="GO" id="GO:0018482">
    <property type="term" value="F:4-formylbenzenesulfonate dehydrogenase activity"/>
    <property type="evidence" value="ECO:0007669"/>
    <property type="project" value="UniProtKB-EC"/>
</dbReference>
<feature type="domain" description="Ketoreductase" evidence="5">
    <location>
        <begin position="3"/>
        <end position="181"/>
    </location>
</feature>
<dbReference type="Proteomes" id="UP000051401">
    <property type="component" value="Unassembled WGS sequence"/>
</dbReference>